<feature type="domain" description="Aldehyde dehydrogenase" evidence="3">
    <location>
        <begin position="26"/>
        <end position="485"/>
    </location>
</feature>
<dbReference type="InterPro" id="IPR015590">
    <property type="entry name" value="Aldehyde_DH_dom"/>
</dbReference>
<dbReference type="Gene3D" id="3.40.605.10">
    <property type="entry name" value="Aldehyde Dehydrogenase, Chain A, domain 1"/>
    <property type="match status" value="1"/>
</dbReference>
<dbReference type="InterPro" id="IPR016162">
    <property type="entry name" value="Ald_DH_N"/>
</dbReference>
<dbReference type="PANTHER" id="PTHR43353:SF5">
    <property type="entry name" value="SUCCINATE-SEMIALDEHYDE DEHYDROGENASE, MITOCHONDRIAL"/>
    <property type="match status" value="1"/>
</dbReference>
<dbReference type="InterPro" id="IPR050740">
    <property type="entry name" value="Aldehyde_DH_Superfamily"/>
</dbReference>
<comment type="similarity">
    <text evidence="1">Belongs to the aldehyde dehydrogenase family.</text>
</comment>
<keyword evidence="2" id="KW-0560">Oxidoreductase</keyword>
<dbReference type="SUPFAM" id="SSF53720">
    <property type="entry name" value="ALDH-like"/>
    <property type="match status" value="1"/>
</dbReference>
<dbReference type="InterPro" id="IPR016163">
    <property type="entry name" value="Ald_DH_C"/>
</dbReference>
<dbReference type="Proteomes" id="UP000220629">
    <property type="component" value="Unassembled WGS sequence"/>
</dbReference>
<proteinExistence type="inferred from homology"/>
<gene>
    <name evidence="4" type="ORF">CRM94_12260</name>
</gene>
<dbReference type="AlphaFoldDB" id="A0A2A7SHW5"/>
<organism evidence="4 5">
    <name type="scientific">Burkholderia gladioli</name>
    <name type="common">Pseudomonas marginata</name>
    <name type="synonym">Phytomonas marginata</name>
    <dbReference type="NCBI Taxonomy" id="28095"/>
    <lineage>
        <taxon>Bacteria</taxon>
        <taxon>Pseudomonadati</taxon>
        <taxon>Pseudomonadota</taxon>
        <taxon>Betaproteobacteria</taxon>
        <taxon>Burkholderiales</taxon>
        <taxon>Burkholderiaceae</taxon>
        <taxon>Burkholderia</taxon>
    </lineage>
</organism>
<evidence type="ECO:0000259" key="3">
    <source>
        <dbReference type="Pfam" id="PF00171"/>
    </source>
</evidence>
<evidence type="ECO:0000313" key="4">
    <source>
        <dbReference type="EMBL" id="PEH42860.1"/>
    </source>
</evidence>
<dbReference type="EMBL" id="PDDY01000001">
    <property type="protein sequence ID" value="PEH42860.1"/>
    <property type="molecule type" value="Genomic_DNA"/>
</dbReference>
<evidence type="ECO:0000313" key="5">
    <source>
        <dbReference type="Proteomes" id="UP000220629"/>
    </source>
</evidence>
<accession>A0A2A7SHW5</accession>
<evidence type="ECO:0000256" key="1">
    <source>
        <dbReference type="ARBA" id="ARBA00009986"/>
    </source>
</evidence>
<name>A0A2A7SHW5_BURGA</name>
<reference evidence="5" key="1">
    <citation type="submission" date="2017-09" db="EMBL/GenBank/DDBJ databases">
        <title>FDA dAtabase for Regulatory Grade micrObial Sequences (FDA-ARGOS): Supporting development and validation of Infectious Disease Dx tests.</title>
        <authorList>
            <person name="Minogue T."/>
            <person name="Wolcott M."/>
            <person name="Wasieloski L."/>
            <person name="Aguilar W."/>
            <person name="Moore D."/>
            <person name="Tallon L."/>
            <person name="Sadzewicz L."/>
            <person name="Ott S."/>
            <person name="Zhao X."/>
            <person name="Nagaraj S."/>
            <person name="Vavikolanu K."/>
            <person name="Aluvathingal J."/>
            <person name="Nadendla S."/>
            <person name="Sichtig H."/>
        </authorList>
    </citation>
    <scope>NUCLEOTIDE SEQUENCE [LARGE SCALE GENOMIC DNA]</scope>
    <source>
        <strain evidence="5">FDAARGOS_390</strain>
    </source>
</reference>
<dbReference type="PANTHER" id="PTHR43353">
    <property type="entry name" value="SUCCINATE-SEMIALDEHYDE DEHYDROGENASE, MITOCHONDRIAL"/>
    <property type="match status" value="1"/>
</dbReference>
<dbReference type="GO" id="GO:0016620">
    <property type="term" value="F:oxidoreductase activity, acting on the aldehyde or oxo group of donors, NAD or NADP as acceptor"/>
    <property type="evidence" value="ECO:0007669"/>
    <property type="project" value="InterPro"/>
</dbReference>
<protein>
    <submittedName>
        <fullName evidence="4">Aldehyde dehydrogenase</fullName>
    </submittedName>
</protein>
<evidence type="ECO:0000256" key="2">
    <source>
        <dbReference type="ARBA" id="ARBA00023002"/>
    </source>
</evidence>
<comment type="caution">
    <text evidence="4">The sequence shown here is derived from an EMBL/GenBank/DDBJ whole genome shotgun (WGS) entry which is preliminary data.</text>
</comment>
<sequence length="491" mass="51816">MQKDSEQGAAAPIEARHWIDGEWLRSARTGDSVDPATGRIIGRYHDGGAEEAELAIAAAARAFGDDSWTADPQRRAVALMRLADAYEARREEVVATLCRENGKLRHEAGFEAGLILRGLRFAAGLALQNFGRVMDPRPGFQGMSIVQPIGVAGLIIPWNSPAYLSIRALAPALAAGCTAAVKMPMQAAQTAALMSEILASVPDLPRGAVNLFIESGAAGAKRLVDSPLVKTVSFTGSTGTGRAIALAAAAQLKRVGLELGGKTPHLVFDDADLDALLPVLEKSSTVFAGQFCMCGSRILVQRGIAERVREGLAARLRAVRPGPAADPASDMGPLIDRASLGRIDAMVEAALAAGAKAIVRGGIVTEAALAEGNFYRPALLEIDDPALAIAQQEVFGPVQTLQVFDTEAEAIALANHSEYGLSACVWSRDVDRPVRVSRRLEAGFVSINGWANIAVEFEEGGYKSSGLGRLGGVASLEDFIERKQITQTYAV</sequence>
<dbReference type="Gene3D" id="3.40.309.10">
    <property type="entry name" value="Aldehyde Dehydrogenase, Chain A, domain 2"/>
    <property type="match status" value="1"/>
</dbReference>
<dbReference type="RefSeq" id="WP_098152715.1">
    <property type="nucleotide sequence ID" value="NZ_CADETE010000020.1"/>
</dbReference>
<dbReference type="Pfam" id="PF00171">
    <property type="entry name" value="Aldedh"/>
    <property type="match status" value="1"/>
</dbReference>
<dbReference type="InterPro" id="IPR016161">
    <property type="entry name" value="Ald_DH/histidinol_DH"/>
</dbReference>